<reference evidence="2" key="1">
    <citation type="submission" date="2016-11" db="EMBL/GenBank/DDBJ databases">
        <title>The genome sequence of Colletotrichum cuscutae.</title>
        <authorList>
            <person name="Baroncelli R."/>
        </authorList>
    </citation>
    <scope>NUCLEOTIDE SEQUENCE</scope>
    <source>
        <strain evidence="2">IMI 304802</strain>
    </source>
</reference>
<evidence type="ECO:0000313" key="2">
    <source>
        <dbReference type="EMBL" id="KAK1476188.1"/>
    </source>
</evidence>
<feature type="compositionally biased region" description="Polar residues" evidence="1">
    <location>
        <begin position="63"/>
        <end position="91"/>
    </location>
</feature>
<proteinExistence type="predicted"/>
<organism evidence="2 3">
    <name type="scientific">Colletotrichum cuscutae</name>
    <dbReference type="NCBI Taxonomy" id="1209917"/>
    <lineage>
        <taxon>Eukaryota</taxon>
        <taxon>Fungi</taxon>
        <taxon>Dikarya</taxon>
        <taxon>Ascomycota</taxon>
        <taxon>Pezizomycotina</taxon>
        <taxon>Sordariomycetes</taxon>
        <taxon>Hypocreomycetidae</taxon>
        <taxon>Glomerellales</taxon>
        <taxon>Glomerellaceae</taxon>
        <taxon>Colletotrichum</taxon>
        <taxon>Colletotrichum acutatum species complex</taxon>
    </lineage>
</organism>
<feature type="compositionally biased region" description="Polar residues" evidence="1">
    <location>
        <begin position="143"/>
        <end position="154"/>
    </location>
</feature>
<accession>A0AAI9V866</accession>
<dbReference type="Proteomes" id="UP001239213">
    <property type="component" value="Unassembled WGS sequence"/>
</dbReference>
<name>A0AAI9V866_9PEZI</name>
<sequence length="304" mass="33002">MSGPTPRSMLNVQSPDSDVSPKTPIQPSDQTKTDYFSIESSSQAQSQKKDEETKANDAEPLSRATTLSSFASPSPLESATGSFSAESSRTESYGGRPRGSSIASLSFAPLRNPSLPQGNQKKTNKERIRASSPPPERPEASDQEFNTTATFSQPCRSSGRFARPWMNDSSAAAVLVSTPFLSFRPRYSLRLGCMGIAVATEEASSGRRLQRQDWDGGVGPVGQRRPRACYGTPYFPVSEHPLSISTLRSDELFKRLAATPANAYVFCSESMSRCGPYRASLIGLQYAIRRITRHLIESDLAGSG</sequence>
<protein>
    <submittedName>
        <fullName evidence="2">Uncharacterized protein</fullName>
    </submittedName>
</protein>
<keyword evidence="3" id="KW-1185">Reference proteome</keyword>
<gene>
    <name evidence="2" type="ORF">CCUS01_05293</name>
</gene>
<feature type="compositionally biased region" description="Basic and acidic residues" evidence="1">
    <location>
        <begin position="47"/>
        <end position="57"/>
    </location>
</feature>
<comment type="caution">
    <text evidence="2">The sequence shown here is derived from an EMBL/GenBank/DDBJ whole genome shotgun (WGS) entry which is preliminary data.</text>
</comment>
<dbReference type="EMBL" id="MPDP01000146">
    <property type="protein sequence ID" value="KAK1476188.1"/>
    <property type="molecule type" value="Genomic_DNA"/>
</dbReference>
<feature type="compositionally biased region" description="Polar residues" evidence="1">
    <location>
        <begin position="23"/>
        <end position="46"/>
    </location>
</feature>
<feature type="compositionally biased region" description="Polar residues" evidence="1">
    <location>
        <begin position="8"/>
        <end position="17"/>
    </location>
</feature>
<evidence type="ECO:0000256" key="1">
    <source>
        <dbReference type="SAM" id="MobiDB-lite"/>
    </source>
</evidence>
<dbReference type="AlphaFoldDB" id="A0AAI9V866"/>
<evidence type="ECO:0000313" key="3">
    <source>
        <dbReference type="Proteomes" id="UP001239213"/>
    </source>
</evidence>
<feature type="region of interest" description="Disordered" evidence="1">
    <location>
        <begin position="1"/>
        <end position="154"/>
    </location>
</feature>